<reference evidence="1 2" key="1">
    <citation type="submission" date="2022-08" db="EMBL/GenBank/DDBJ databases">
        <title>Bacterial and archaeal communities from various locations to study Microbial Dark Matter (Phase II).</title>
        <authorList>
            <person name="Stepanauskas R."/>
        </authorList>
    </citation>
    <scope>NUCLEOTIDE SEQUENCE [LARGE SCALE GENOMIC DNA]</scope>
    <source>
        <strain evidence="1 2">PD1</strain>
    </source>
</reference>
<dbReference type="SUPFAM" id="SSF88723">
    <property type="entry name" value="PIN domain-like"/>
    <property type="match status" value="1"/>
</dbReference>
<accession>A0ABT2EKS0</accession>
<gene>
    <name evidence="1" type="ORF">M2350_000937</name>
</gene>
<dbReference type="Proteomes" id="UP001204798">
    <property type="component" value="Unassembled WGS sequence"/>
</dbReference>
<evidence type="ECO:0000313" key="2">
    <source>
        <dbReference type="Proteomes" id="UP001204798"/>
    </source>
</evidence>
<keyword evidence="2" id="KW-1185">Reference proteome</keyword>
<sequence length="82" mass="9238">MVERAKELTQMGFKPYDALHIACAEVGSASIFLTTDDRLLRKAKRLRRLLRIRVENPVHWLMEVIADEGKNDDAKSIAGSGN</sequence>
<dbReference type="InterPro" id="IPR029060">
    <property type="entry name" value="PIN-like_dom_sf"/>
</dbReference>
<organism evidence="1 2">
    <name type="scientific">Candidatus Fervidibacter sacchari</name>
    <dbReference type="NCBI Taxonomy" id="1448929"/>
    <lineage>
        <taxon>Bacteria</taxon>
        <taxon>Candidatus Fervidibacterota</taxon>
        <taxon>Candidatus Fervidibacter</taxon>
    </lineage>
</organism>
<evidence type="ECO:0000313" key="1">
    <source>
        <dbReference type="EMBL" id="MCS3918537.1"/>
    </source>
</evidence>
<proteinExistence type="predicted"/>
<name>A0ABT2EKS0_9BACT</name>
<dbReference type="EMBL" id="JANUCP010000002">
    <property type="protein sequence ID" value="MCS3918537.1"/>
    <property type="molecule type" value="Genomic_DNA"/>
</dbReference>
<comment type="caution">
    <text evidence="1">The sequence shown here is derived from an EMBL/GenBank/DDBJ whole genome shotgun (WGS) entry which is preliminary data.</text>
</comment>
<protein>
    <submittedName>
        <fullName evidence="1">Uncharacterized protein with PIN domain</fullName>
    </submittedName>
</protein>
<dbReference type="RefSeq" id="WP_310473607.1">
    <property type="nucleotide sequence ID" value="NZ_JANUCP010000002.1"/>
</dbReference>